<dbReference type="PANTHER" id="PTHR10870:SF0">
    <property type="entry name" value="CELL CYCLE CHECKPOINT PROTEIN RAD1"/>
    <property type="match status" value="1"/>
</dbReference>
<sequence length="298" mass="33895">MTASTQSSNSNVEALFEIVLVDASVINKIISEIGNPDDNSTFIFTNDGLRLIVNGDRTSQVSAFFSTSTFDSFEFRADHSISYKFSLKDFIEALNMLPEETSDDNQVPTTTTLQINYRRRGDPLKMKLDNRTNYSVECDLREFSTPSIQSLMSFNDFEETAEIYFHSKELYKYISGLDLTSSVFLKIVMKAGDVPVRMLTESPIMGEVELEIRPNSDRNDLGPPIIMRDLNIPPNAIFEFNYRCKFIAPALEALRTSNHVRMKCGHSGLLLMEHFHGQEARDQMVQYFVLSEADRTLT</sequence>
<accession>A0A6G1SFY7</accession>
<dbReference type="PANTHER" id="PTHR10870">
    <property type="entry name" value="CELL CYCLE CHECKPOINT PROTEIN RAD1"/>
    <property type="match status" value="1"/>
</dbReference>
<evidence type="ECO:0000256" key="2">
    <source>
        <dbReference type="ARBA" id="ARBA00010991"/>
    </source>
</evidence>
<comment type="subcellular location">
    <subcellularLocation>
        <location evidence="1">Nucleus</location>
    </subcellularLocation>
</comment>
<evidence type="ECO:0008006" key="7">
    <source>
        <dbReference type="Google" id="ProtNLM"/>
    </source>
</evidence>
<evidence type="ECO:0000256" key="5">
    <source>
        <dbReference type="ARBA" id="ARBA00023242"/>
    </source>
</evidence>
<dbReference type="GO" id="GO:0030896">
    <property type="term" value="C:checkpoint clamp complex"/>
    <property type="evidence" value="ECO:0007669"/>
    <property type="project" value="TreeGrafter"/>
</dbReference>
<dbReference type="SUPFAM" id="SSF55979">
    <property type="entry name" value="DNA clamp"/>
    <property type="match status" value="1"/>
</dbReference>
<reference evidence="6" key="1">
    <citation type="submission" date="2018-10" db="EMBL/GenBank/DDBJ databases">
        <title>Transcriptome assembly of Aceria tosichella (Wheat curl mite) Type 2.</title>
        <authorList>
            <person name="Scully E.D."/>
            <person name="Geib S.M."/>
            <person name="Palmer N.A."/>
            <person name="Gupta A.K."/>
            <person name="Sarath G."/>
            <person name="Tatineni S."/>
        </authorList>
    </citation>
    <scope>NUCLEOTIDE SEQUENCE</scope>
    <source>
        <strain evidence="6">LincolnNE</strain>
    </source>
</reference>
<dbReference type="EMBL" id="GGYP01004508">
    <property type="protein sequence ID" value="MDE49279.1"/>
    <property type="molecule type" value="Transcribed_RNA"/>
</dbReference>
<organism evidence="6">
    <name type="scientific">Aceria tosichella</name>
    <name type="common">wheat curl mite</name>
    <dbReference type="NCBI Taxonomy" id="561515"/>
    <lineage>
        <taxon>Eukaryota</taxon>
        <taxon>Metazoa</taxon>
        <taxon>Ecdysozoa</taxon>
        <taxon>Arthropoda</taxon>
        <taxon>Chelicerata</taxon>
        <taxon>Arachnida</taxon>
        <taxon>Acari</taxon>
        <taxon>Acariformes</taxon>
        <taxon>Trombidiformes</taxon>
        <taxon>Prostigmata</taxon>
        <taxon>Eupodina</taxon>
        <taxon>Eriophyoidea</taxon>
        <taxon>Eriophyidae</taxon>
        <taxon>Eriophyinae</taxon>
        <taxon>Aceriini</taxon>
        <taxon>Aceria</taxon>
    </lineage>
</organism>
<dbReference type="GO" id="GO:0006281">
    <property type="term" value="P:DNA repair"/>
    <property type="evidence" value="ECO:0007669"/>
    <property type="project" value="UniProtKB-KW"/>
</dbReference>
<dbReference type="Gene3D" id="3.70.10.10">
    <property type="match status" value="1"/>
</dbReference>
<dbReference type="AlphaFoldDB" id="A0A6G1SFY7"/>
<dbReference type="PRINTS" id="PR01245">
    <property type="entry name" value="RAD1REC1"/>
</dbReference>
<proteinExistence type="inferred from homology"/>
<dbReference type="Pfam" id="PF02144">
    <property type="entry name" value="Rad1"/>
    <property type="match status" value="1"/>
</dbReference>
<keyword evidence="4" id="KW-0234">DNA repair</keyword>
<evidence type="ECO:0000256" key="4">
    <source>
        <dbReference type="ARBA" id="ARBA00023204"/>
    </source>
</evidence>
<comment type="similarity">
    <text evidence="2">Belongs to the rad1 family.</text>
</comment>
<evidence type="ECO:0000256" key="1">
    <source>
        <dbReference type="ARBA" id="ARBA00004123"/>
    </source>
</evidence>
<keyword evidence="5" id="KW-0539">Nucleus</keyword>
<name>A0A6G1SFY7_9ACAR</name>
<gene>
    <name evidence="6" type="ORF">g.19787</name>
</gene>
<keyword evidence="3" id="KW-0227">DNA damage</keyword>
<evidence type="ECO:0000313" key="6">
    <source>
        <dbReference type="EMBL" id="MDE49279.1"/>
    </source>
</evidence>
<evidence type="ECO:0000256" key="3">
    <source>
        <dbReference type="ARBA" id="ARBA00022763"/>
    </source>
</evidence>
<dbReference type="InterPro" id="IPR046938">
    <property type="entry name" value="DNA_clamp_sf"/>
</dbReference>
<dbReference type="InterPro" id="IPR003021">
    <property type="entry name" value="Rad1_Rec1_Rad17"/>
</dbReference>
<protein>
    <recommendedName>
        <fullName evidence="7">Cell cycle checkpoint protein RAD1</fullName>
    </recommendedName>
</protein>
<dbReference type="GO" id="GO:0000077">
    <property type="term" value="P:DNA damage checkpoint signaling"/>
    <property type="evidence" value="ECO:0007669"/>
    <property type="project" value="InterPro"/>
</dbReference>